<dbReference type="PANTHER" id="PTHR33885">
    <property type="entry name" value="PHAGE SHOCK PROTEIN C"/>
    <property type="match status" value="1"/>
</dbReference>
<dbReference type="OrthoDB" id="9815286at2"/>
<accession>A0A0V8QB62</accession>
<evidence type="ECO:0000313" key="8">
    <source>
        <dbReference type="EMBL" id="KSV57619.1"/>
    </source>
</evidence>
<gene>
    <name evidence="8" type="ORF">ASU35_04190</name>
</gene>
<evidence type="ECO:0000256" key="6">
    <source>
        <dbReference type="SAM" id="Phobius"/>
    </source>
</evidence>
<protein>
    <recommendedName>
        <fullName evidence="7">Phage shock protein PspC N-terminal domain-containing protein</fullName>
    </recommendedName>
</protein>
<dbReference type="Proteomes" id="UP000054874">
    <property type="component" value="Unassembled WGS sequence"/>
</dbReference>
<dbReference type="EMBL" id="LNAM01000208">
    <property type="protein sequence ID" value="KSV57619.1"/>
    <property type="molecule type" value="Genomic_DNA"/>
</dbReference>
<evidence type="ECO:0000256" key="3">
    <source>
        <dbReference type="ARBA" id="ARBA00022692"/>
    </source>
</evidence>
<evidence type="ECO:0000259" key="7">
    <source>
        <dbReference type="Pfam" id="PF04024"/>
    </source>
</evidence>
<dbReference type="AlphaFoldDB" id="A0A0V8QB62"/>
<keyword evidence="4 6" id="KW-1133">Transmembrane helix</keyword>
<keyword evidence="9" id="KW-1185">Reference proteome</keyword>
<feature type="transmembrane region" description="Helical" evidence="6">
    <location>
        <begin position="34"/>
        <end position="57"/>
    </location>
</feature>
<dbReference type="InterPro" id="IPR052027">
    <property type="entry name" value="PspC"/>
</dbReference>
<comment type="caution">
    <text evidence="8">The sequence shown here is derived from an EMBL/GenBank/DDBJ whole genome shotgun (WGS) entry which is preliminary data.</text>
</comment>
<proteinExistence type="predicted"/>
<reference evidence="8 9" key="1">
    <citation type="submission" date="2015-11" db="EMBL/GenBank/DDBJ databases">
        <title>Butyribacter intestini gen. nov., sp. nov., a butyric acid-producing bacterium of the family Lachnospiraceae isolated from the human faeces.</title>
        <authorList>
            <person name="Zou Y."/>
            <person name="Xue W."/>
            <person name="Luo G."/>
            <person name="Lv M."/>
        </authorList>
    </citation>
    <scope>NUCLEOTIDE SEQUENCE [LARGE SCALE GENOMIC DNA]</scope>
    <source>
        <strain evidence="8 9">ACET-33324</strain>
    </source>
</reference>
<evidence type="ECO:0000256" key="4">
    <source>
        <dbReference type="ARBA" id="ARBA00022989"/>
    </source>
</evidence>
<keyword evidence="5 6" id="KW-0472">Membrane</keyword>
<dbReference type="Pfam" id="PF04024">
    <property type="entry name" value="PspC"/>
    <property type="match status" value="1"/>
</dbReference>
<comment type="subcellular location">
    <subcellularLocation>
        <location evidence="1">Cell membrane</location>
        <topology evidence="1">Single-pass membrane protein</topology>
    </subcellularLocation>
</comment>
<evidence type="ECO:0000256" key="5">
    <source>
        <dbReference type="ARBA" id="ARBA00023136"/>
    </source>
</evidence>
<dbReference type="GO" id="GO:0005886">
    <property type="term" value="C:plasma membrane"/>
    <property type="evidence" value="ECO:0007669"/>
    <property type="project" value="UniProtKB-SubCell"/>
</dbReference>
<evidence type="ECO:0000313" key="9">
    <source>
        <dbReference type="Proteomes" id="UP000054874"/>
    </source>
</evidence>
<name>A0A0V8QB62_9FIRM</name>
<evidence type="ECO:0000256" key="1">
    <source>
        <dbReference type="ARBA" id="ARBA00004162"/>
    </source>
</evidence>
<dbReference type="STRING" id="290052.ASU35_04190"/>
<keyword evidence="2" id="KW-1003">Cell membrane</keyword>
<feature type="domain" description="Phage shock protein PspC N-terminal" evidence="7">
    <location>
        <begin position="4"/>
        <end position="60"/>
    </location>
</feature>
<sequence length="67" mass="7606">MEMKRLYRSESNRMICGVCAGIAEYILIDPTIVRLLFALFGFTGTGIIAYFIAAIIIPTESQIRRNY</sequence>
<dbReference type="InterPro" id="IPR007168">
    <property type="entry name" value="Phageshock_PspC_N"/>
</dbReference>
<organism evidence="8 9">
    <name type="scientific">Acetivibrio ethanolgignens</name>
    <dbReference type="NCBI Taxonomy" id="290052"/>
    <lineage>
        <taxon>Bacteria</taxon>
        <taxon>Bacillati</taxon>
        <taxon>Bacillota</taxon>
        <taxon>Clostridia</taxon>
        <taxon>Eubacteriales</taxon>
        <taxon>Oscillospiraceae</taxon>
        <taxon>Acetivibrio</taxon>
    </lineage>
</organism>
<keyword evidence="3 6" id="KW-0812">Transmembrane</keyword>
<dbReference type="PANTHER" id="PTHR33885:SF3">
    <property type="entry name" value="PHAGE SHOCK PROTEIN C"/>
    <property type="match status" value="1"/>
</dbReference>
<evidence type="ECO:0000256" key="2">
    <source>
        <dbReference type="ARBA" id="ARBA00022475"/>
    </source>
</evidence>